<comment type="cofactor">
    <cofactor evidence="3">
        <name>Zn(2+)</name>
        <dbReference type="ChEBI" id="CHEBI:29105"/>
    </cofactor>
    <text evidence="3">Binds 2 Zn(2+) ions.</text>
</comment>
<reference evidence="5 6" key="1">
    <citation type="submission" date="2020-02" db="EMBL/GenBank/DDBJ databases">
        <title>Bacillus aquiflavi sp. nov., isolated from yellow water of strong flavor Chinese baijiu in Yibin region of China.</title>
        <authorList>
            <person name="Xie J."/>
        </authorList>
    </citation>
    <scope>NUCLEOTIDE SEQUENCE [LARGE SCALE GENOMIC DNA]</scope>
    <source>
        <strain evidence="5 6">SA4</strain>
    </source>
</reference>
<feature type="active site" description="Phosphoserine intermediate" evidence="2">
    <location>
        <position position="89"/>
    </location>
</feature>
<dbReference type="SMART" id="SM00098">
    <property type="entry name" value="alkPPc"/>
    <property type="match status" value="1"/>
</dbReference>
<comment type="caution">
    <text evidence="5">The sequence shown here is derived from an EMBL/GenBank/DDBJ whole genome shotgun (WGS) entry which is preliminary data.</text>
</comment>
<keyword evidence="3" id="KW-0460">Magnesium</keyword>
<feature type="binding site" evidence="3">
    <location>
        <position position="142"/>
    </location>
    <ligand>
        <name>Mg(2+)</name>
        <dbReference type="ChEBI" id="CHEBI:18420"/>
    </ligand>
</feature>
<evidence type="ECO:0000313" key="5">
    <source>
        <dbReference type="EMBL" id="NEY70824.1"/>
    </source>
</evidence>
<protein>
    <submittedName>
        <fullName evidence="5">Alkaline phosphatase</fullName>
    </submittedName>
</protein>
<feature type="binding site" evidence="3">
    <location>
        <position position="404"/>
    </location>
    <ligand>
        <name>Zn(2+)</name>
        <dbReference type="ChEBI" id="CHEBI:29105"/>
        <label>2</label>
    </ligand>
</feature>
<accession>A0A6M0Q3P6</accession>
<keyword evidence="3" id="KW-0479">Metal-binding</keyword>
<keyword evidence="1" id="KW-0597">Phosphoprotein</keyword>
<dbReference type="EMBL" id="JAAIWM010000001">
    <property type="protein sequence ID" value="NEY70824.1"/>
    <property type="molecule type" value="Genomic_DNA"/>
</dbReference>
<dbReference type="InterPro" id="IPR017850">
    <property type="entry name" value="Alkaline_phosphatase_core_sf"/>
</dbReference>
<evidence type="ECO:0000256" key="4">
    <source>
        <dbReference type="RuleBase" id="RU003946"/>
    </source>
</evidence>
<dbReference type="AlphaFoldDB" id="A0A6M0Q3P6"/>
<gene>
    <name evidence="5" type="ORF">G4D63_03615</name>
</gene>
<evidence type="ECO:0000256" key="3">
    <source>
        <dbReference type="PIRSR" id="PIRSR601952-2"/>
    </source>
</evidence>
<dbReference type="SUPFAM" id="SSF53649">
    <property type="entry name" value="Alkaline phosphatase-like"/>
    <property type="match status" value="1"/>
</dbReference>
<feature type="binding site" evidence="3">
    <location>
        <position position="40"/>
    </location>
    <ligand>
        <name>Zn(2+)</name>
        <dbReference type="ChEBI" id="CHEBI:29105"/>
        <label>2</label>
    </ligand>
</feature>
<keyword evidence="6" id="KW-1185">Reference proteome</keyword>
<sequence length="440" mass="48682">MKKCVLVFFLIGSLVHIPPQPLVKAENLPSVKNVILLIGDGMGIHYTSSYRYLKDSSQTTEVEKTVFDPYLVGQQMTYPNDPDENITNSAAAGTALATGIKTYNNAISVDHNGKYLQTVLEAAKELGMATGIVATAEITHATPAAFGAHNKHRENMIDIADDYFDEEIKGKHKIDVILGGGRKYFEREDRNLVEEFKNDGFSYVKNTKELTTDQNEQIIGLFAKEGLPKMFDRNATIPSLEIMTSSAIERLNKNDQGFFLMVEGSQIDWAGHDQDIVSAMSEIEDFEKAFKAAIEFGKKDQHTLVIATADHSTGGYTMGANGIYNWHPSSIKAAKRTPDFIAESIASGTDVEKALRSYIKMPLTQDEIHSVKMAAETHDIKLIDDSIEEIFNLRTNTGWTTEGHTGVDVPVYAYGPSSEKLRGQINNTDIASLIFEVLKN</sequence>
<keyword evidence="3" id="KW-0862">Zinc</keyword>
<comment type="cofactor">
    <cofactor evidence="3">
        <name>Mg(2+)</name>
        <dbReference type="ChEBI" id="CHEBI:18420"/>
    </cofactor>
    <text evidence="3">Binds 1 Mg(2+) ion.</text>
</comment>
<dbReference type="PANTHER" id="PTHR11596:SF5">
    <property type="entry name" value="ALKALINE PHOSPHATASE"/>
    <property type="match status" value="1"/>
</dbReference>
<dbReference type="GO" id="GO:0004035">
    <property type="term" value="F:alkaline phosphatase activity"/>
    <property type="evidence" value="ECO:0007669"/>
    <property type="project" value="TreeGrafter"/>
</dbReference>
<dbReference type="CDD" id="cd16012">
    <property type="entry name" value="ALP"/>
    <property type="match status" value="1"/>
</dbReference>
<evidence type="ECO:0000256" key="2">
    <source>
        <dbReference type="PIRSR" id="PIRSR601952-1"/>
    </source>
</evidence>
<name>A0A6M0Q3P6_9BACI</name>
<proteinExistence type="inferred from homology"/>
<feature type="binding site" evidence="3">
    <location>
        <position position="311"/>
    </location>
    <ligand>
        <name>Zn(2+)</name>
        <dbReference type="ChEBI" id="CHEBI:29105"/>
        <label>2</label>
    </ligand>
</feature>
<organism evidence="5 6">
    <name type="scientific">Bacillus mesophilus</name>
    <dbReference type="NCBI Taxonomy" id="1808955"/>
    <lineage>
        <taxon>Bacteria</taxon>
        <taxon>Bacillati</taxon>
        <taxon>Bacillota</taxon>
        <taxon>Bacilli</taxon>
        <taxon>Bacillales</taxon>
        <taxon>Bacillaceae</taxon>
        <taxon>Bacillus</taxon>
    </lineage>
</organism>
<dbReference type="PRINTS" id="PR00113">
    <property type="entry name" value="ALKPHPHTASE"/>
</dbReference>
<dbReference type="InterPro" id="IPR001952">
    <property type="entry name" value="Alkaline_phosphatase"/>
</dbReference>
<dbReference type="Proteomes" id="UP000481043">
    <property type="component" value="Unassembled WGS sequence"/>
</dbReference>
<feature type="binding site" evidence="3">
    <location>
        <position position="268"/>
    </location>
    <ligand>
        <name>Zn(2+)</name>
        <dbReference type="ChEBI" id="CHEBI:29105"/>
        <label>2</label>
    </ligand>
</feature>
<feature type="binding site" evidence="3">
    <location>
        <position position="40"/>
    </location>
    <ligand>
        <name>Mg(2+)</name>
        <dbReference type="ChEBI" id="CHEBI:18420"/>
    </ligand>
</feature>
<feature type="binding site" evidence="3">
    <location>
        <position position="272"/>
    </location>
    <ligand>
        <name>Zn(2+)</name>
        <dbReference type="ChEBI" id="CHEBI:29105"/>
        <label>2</label>
    </ligand>
</feature>
<dbReference type="PANTHER" id="PTHR11596">
    <property type="entry name" value="ALKALINE PHOSPHATASE"/>
    <property type="match status" value="1"/>
</dbReference>
<comment type="similarity">
    <text evidence="4">Belongs to the alkaline phosphatase family.</text>
</comment>
<dbReference type="Gene3D" id="1.10.60.40">
    <property type="match status" value="1"/>
</dbReference>
<evidence type="ECO:0000256" key="1">
    <source>
        <dbReference type="ARBA" id="ARBA00022553"/>
    </source>
</evidence>
<dbReference type="Pfam" id="PF00245">
    <property type="entry name" value="Alk_phosphatase"/>
    <property type="match status" value="1"/>
</dbReference>
<feature type="binding site" evidence="3">
    <location>
        <position position="140"/>
    </location>
    <ligand>
        <name>Mg(2+)</name>
        <dbReference type="ChEBI" id="CHEBI:18420"/>
    </ligand>
</feature>
<dbReference type="Gene3D" id="3.40.720.10">
    <property type="entry name" value="Alkaline Phosphatase, subunit A"/>
    <property type="match status" value="1"/>
</dbReference>
<feature type="binding site" evidence="3">
    <location>
        <position position="263"/>
    </location>
    <ligand>
        <name>Mg(2+)</name>
        <dbReference type="ChEBI" id="CHEBI:18420"/>
    </ligand>
</feature>
<evidence type="ECO:0000313" key="6">
    <source>
        <dbReference type="Proteomes" id="UP000481043"/>
    </source>
</evidence>
<feature type="binding site" evidence="3">
    <location>
        <position position="310"/>
    </location>
    <ligand>
        <name>Zn(2+)</name>
        <dbReference type="ChEBI" id="CHEBI:29105"/>
        <label>2</label>
    </ligand>
</feature>
<dbReference type="GO" id="GO:0046872">
    <property type="term" value="F:metal ion binding"/>
    <property type="evidence" value="ECO:0007669"/>
    <property type="project" value="UniProtKB-KW"/>
</dbReference>
<dbReference type="RefSeq" id="WP_163177781.1">
    <property type="nucleotide sequence ID" value="NZ_JAAIWM010000001.1"/>
</dbReference>